<keyword evidence="9 11" id="KW-1133">Transmembrane helix</keyword>
<reference key="2">
    <citation type="submission" date="2011-04" db="EMBL/GenBank/DDBJ databases">
        <title>Complete sequence of chromosome of Haliscomenobacter hydrossis DSM 1100.</title>
        <authorList>
            <consortium name="US DOE Joint Genome Institute (JGI-PGF)"/>
            <person name="Lucas S."/>
            <person name="Han J."/>
            <person name="Lapidus A."/>
            <person name="Bruce D."/>
            <person name="Goodwin L."/>
            <person name="Pitluck S."/>
            <person name="Peters L."/>
            <person name="Kyrpides N."/>
            <person name="Mavromatis K."/>
            <person name="Ivanova N."/>
            <person name="Ovchinnikova G."/>
            <person name="Pagani I."/>
            <person name="Daligault H."/>
            <person name="Detter J.C."/>
            <person name="Han C."/>
            <person name="Land M."/>
            <person name="Hauser L."/>
            <person name="Markowitz V."/>
            <person name="Cheng J.-F."/>
            <person name="Hugenholtz P."/>
            <person name="Woyke T."/>
            <person name="Wu D."/>
            <person name="Verbarg S."/>
            <person name="Frueling A."/>
            <person name="Brambilla E."/>
            <person name="Klenk H.-P."/>
            <person name="Eisen J.A."/>
        </authorList>
    </citation>
    <scope>NUCLEOTIDE SEQUENCE</scope>
    <source>
        <strain>DSM 1100</strain>
    </source>
</reference>
<dbReference type="PANTHER" id="PTHR43702:SF3">
    <property type="entry name" value="PROTEIN TSGA"/>
    <property type="match status" value="1"/>
</dbReference>
<evidence type="ECO:0000256" key="4">
    <source>
        <dbReference type="ARBA" id="ARBA00022448"/>
    </source>
</evidence>
<evidence type="ECO:0000313" key="13">
    <source>
        <dbReference type="EMBL" id="AEE51985.1"/>
    </source>
</evidence>
<dbReference type="CDD" id="cd17394">
    <property type="entry name" value="MFS_FucP_like"/>
    <property type="match status" value="1"/>
</dbReference>
<dbReference type="GO" id="GO:0005886">
    <property type="term" value="C:plasma membrane"/>
    <property type="evidence" value="ECO:0007669"/>
    <property type="project" value="UniProtKB-SubCell"/>
</dbReference>
<dbReference type="InterPro" id="IPR005964">
    <property type="entry name" value="Glc/Gal_transptr_bac"/>
</dbReference>
<feature type="domain" description="Major facilitator superfamily (MFS) profile" evidence="12">
    <location>
        <begin position="11"/>
        <end position="413"/>
    </location>
</feature>
<evidence type="ECO:0000256" key="3">
    <source>
        <dbReference type="ARBA" id="ARBA00009120"/>
    </source>
</evidence>
<feature type="transmembrane region" description="Helical" evidence="11">
    <location>
        <begin position="275"/>
        <end position="293"/>
    </location>
</feature>
<dbReference type="Proteomes" id="UP000008461">
    <property type="component" value="Chromosome"/>
</dbReference>
<evidence type="ECO:0000256" key="9">
    <source>
        <dbReference type="ARBA" id="ARBA00022989"/>
    </source>
</evidence>
<dbReference type="EMBL" id="CP002691">
    <property type="protein sequence ID" value="AEE51985.1"/>
    <property type="molecule type" value="Genomic_DNA"/>
</dbReference>
<feature type="transmembrane region" description="Helical" evidence="11">
    <location>
        <begin position="328"/>
        <end position="351"/>
    </location>
</feature>
<feature type="transmembrane region" description="Helical" evidence="11">
    <location>
        <begin position="363"/>
        <end position="382"/>
    </location>
</feature>
<dbReference type="PROSITE" id="PS50850">
    <property type="entry name" value="MFS"/>
    <property type="match status" value="1"/>
</dbReference>
<organism evidence="13 14">
    <name type="scientific">Haliscomenobacter hydrossis (strain ATCC 27775 / DSM 1100 / LMG 10767 / O)</name>
    <dbReference type="NCBI Taxonomy" id="760192"/>
    <lineage>
        <taxon>Bacteria</taxon>
        <taxon>Pseudomonadati</taxon>
        <taxon>Bacteroidota</taxon>
        <taxon>Saprospiria</taxon>
        <taxon>Saprospirales</taxon>
        <taxon>Haliscomenobacteraceae</taxon>
        <taxon>Haliscomenobacter</taxon>
    </lineage>
</organism>
<dbReference type="GO" id="GO:0015535">
    <property type="term" value="F:fucose:proton symporter activity"/>
    <property type="evidence" value="ECO:0007669"/>
    <property type="project" value="InterPro"/>
</dbReference>
<accession>F4L4I4</accession>
<dbReference type="InterPro" id="IPR036259">
    <property type="entry name" value="MFS_trans_sf"/>
</dbReference>
<dbReference type="InterPro" id="IPR020846">
    <property type="entry name" value="MFS_dom"/>
</dbReference>
<keyword evidence="8 11" id="KW-0812">Transmembrane</keyword>
<dbReference type="OrthoDB" id="9795150at2"/>
<dbReference type="NCBIfam" id="TIGR01272">
    <property type="entry name" value="gluP"/>
    <property type="match status" value="1"/>
</dbReference>
<reference evidence="13 14" key="1">
    <citation type="journal article" date="2011" name="Stand. Genomic Sci.">
        <title>Complete genome sequence of Haliscomenobacter hydrossis type strain (O).</title>
        <authorList>
            <consortium name="US DOE Joint Genome Institute (JGI-PGF)"/>
            <person name="Daligault H."/>
            <person name="Lapidus A."/>
            <person name="Zeytun A."/>
            <person name="Nolan M."/>
            <person name="Lucas S."/>
            <person name="Del Rio T.G."/>
            <person name="Tice H."/>
            <person name="Cheng J.F."/>
            <person name="Tapia R."/>
            <person name="Han C."/>
            <person name="Goodwin L."/>
            <person name="Pitluck S."/>
            <person name="Liolios K."/>
            <person name="Pagani I."/>
            <person name="Ivanova N."/>
            <person name="Huntemann M."/>
            <person name="Mavromatis K."/>
            <person name="Mikhailova N."/>
            <person name="Pati A."/>
            <person name="Chen A."/>
            <person name="Palaniappan K."/>
            <person name="Land M."/>
            <person name="Hauser L."/>
            <person name="Brambilla E.M."/>
            <person name="Rohde M."/>
            <person name="Verbarg S."/>
            <person name="Goker M."/>
            <person name="Bristow J."/>
            <person name="Eisen J.A."/>
            <person name="Markowitz V."/>
            <person name="Hugenholtz P."/>
            <person name="Kyrpides N.C."/>
            <person name="Klenk H.P."/>
            <person name="Woyke T."/>
        </authorList>
    </citation>
    <scope>NUCLEOTIDE SEQUENCE [LARGE SCALE GENOMIC DNA]</scope>
    <source>
        <strain evidence="14">ATCC 27775 / DSM 1100 / LMG 10767 / O</strain>
    </source>
</reference>
<dbReference type="InterPro" id="IPR005275">
    <property type="entry name" value="Lfuc_symporter_FucP"/>
</dbReference>
<dbReference type="STRING" id="760192.Halhy_4139"/>
<feature type="transmembrane region" description="Helical" evidence="11">
    <location>
        <begin position="388"/>
        <end position="407"/>
    </location>
</feature>
<dbReference type="KEGG" id="hhy:Halhy_4139"/>
<dbReference type="AlphaFoldDB" id="F4L4I4"/>
<evidence type="ECO:0000256" key="8">
    <source>
        <dbReference type="ARBA" id="ARBA00022692"/>
    </source>
</evidence>
<protein>
    <submittedName>
        <fullName evidence="13">L-fucose transporter</fullName>
    </submittedName>
</protein>
<feature type="transmembrane region" description="Helical" evidence="11">
    <location>
        <begin position="45"/>
        <end position="65"/>
    </location>
</feature>
<evidence type="ECO:0000259" key="12">
    <source>
        <dbReference type="PROSITE" id="PS50850"/>
    </source>
</evidence>
<evidence type="ECO:0000313" key="14">
    <source>
        <dbReference type="Proteomes" id="UP000008461"/>
    </source>
</evidence>
<evidence type="ECO:0000256" key="2">
    <source>
        <dbReference type="ARBA" id="ARBA00004429"/>
    </source>
</evidence>
<feature type="transmembrane region" description="Helical" evidence="11">
    <location>
        <begin position="101"/>
        <end position="126"/>
    </location>
</feature>
<gene>
    <name evidence="13" type="ordered locus">Halhy_4139</name>
</gene>
<dbReference type="GO" id="GO:1904659">
    <property type="term" value="P:D-glucose transmembrane transport"/>
    <property type="evidence" value="ECO:0007669"/>
    <property type="project" value="InterPro"/>
</dbReference>
<feature type="transmembrane region" description="Helical" evidence="11">
    <location>
        <begin position="193"/>
        <end position="212"/>
    </location>
</feature>
<feature type="transmembrane region" description="Helical" evidence="11">
    <location>
        <begin position="147"/>
        <end position="165"/>
    </location>
</feature>
<sequence length="413" mass="45260">MTNKIASYTLSFVLVTSLFFLWAFVHNLEPILIPHLKKACELTDMQSALIDSAVYLGYFIMAIPAGIVMKKYGFRRGIIIGLLLYAFGAFLFIPAASTRMYIFFLGALFIIASGCTFLETVANPYVTLLGKPEGATTRLNLSQSFNGLGAFVAPVLGGQFILSGIEMSDAEKATLSAEQMNNYLQSEANTVQIPYLIIGLVVLLVAVLFIFIRTPEPGIKETGTQEKRSLLHALRHPHLRNGVIAQFFYVGAQVCVTSFFIRFAKFSSNTPEKEAAFWLSMAMLGFMLGRFFGTLLTKYIAPNRLLFLYSLIAAGLLGVAIVTGSNIAVWAIILVPFFESIMFPTIFSLAIQDLKEDTELGSSLVVMSIVGGAFAPLLMGWISDQSTIKIAYIVPLACLLVVAWYGARGYKTA</sequence>
<dbReference type="GO" id="GO:0005354">
    <property type="term" value="F:galactose transmembrane transporter activity"/>
    <property type="evidence" value="ECO:0007669"/>
    <property type="project" value="InterPro"/>
</dbReference>
<comment type="function">
    <text evidence="1">Intake of glucose and galactose.</text>
</comment>
<evidence type="ECO:0000256" key="11">
    <source>
        <dbReference type="SAM" id="Phobius"/>
    </source>
</evidence>
<dbReference type="SUPFAM" id="SSF103473">
    <property type="entry name" value="MFS general substrate transporter"/>
    <property type="match status" value="1"/>
</dbReference>
<keyword evidence="14" id="KW-1185">Reference proteome</keyword>
<comment type="similarity">
    <text evidence="3">Belongs to the major facilitator superfamily. FHS transporter (TC 2.A.1.7) family.</text>
</comment>
<dbReference type="GO" id="GO:0055056">
    <property type="term" value="F:D-glucose transmembrane transporter activity"/>
    <property type="evidence" value="ECO:0007669"/>
    <property type="project" value="InterPro"/>
</dbReference>
<keyword evidence="5" id="KW-1003">Cell membrane</keyword>
<name>F4L4I4_HALH1</name>
<dbReference type="Gene3D" id="1.20.1250.20">
    <property type="entry name" value="MFS general substrate transporter like domains"/>
    <property type="match status" value="2"/>
</dbReference>
<dbReference type="eggNOG" id="COG0738">
    <property type="taxonomic scope" value="Bacteria"/>
</dbReference>
<comment type="subcellular location">
    <subcellularLocation>
        <location evidence="2">Cell inner membrane</location>
        <topology evidence="2">Multi-pass membrane protein</topology>
    </subcellularLocation>
</comment>
<dbReference type="PANTHER" id="PTHR43702">
    <property type="entry name" value="L-FUCOSE-PROTON SYMPORTER"/>
    <property type="match status" value="1"/>
</dbReference>
<proteinExistence type="inferred from homology"/>
<dbReference type="HOGENOM" id="CLU_028452_0_1_10"/>
<dbReference type="NCBIfam" id="TIGR00885">
    <property type="entry name" value="fucP"/>
    <property type="match status" value="1"/>
</dbReference>
<keyword evidence="7" id="KW-0762">Sugar transport</keyword>
<dbReference type="InterPro" id="IPR050375">
    <property type="entry name" value="MFS_TsgA-like"/>
</dbReference>
<keyword evidence="6" id="KW-0997">Cell inner membrane</keyword>
<dbReference type="InterPro" id="IPR011701">
    <property type="entry name" value="MFS"/>
</dbReference>
<keyword evidence="10 11" id="KW-0472">Membrane</keyword>
<feature type="transmembrane region" description="Helical" evidence="11">
    <location>
        <begin position="305"/>
        <end position="322"/>
    </location>
</feature>
<evidence type="ECO:0000256" key="6">
    <source>
        <dbReference type="ARBA" id="ARBA00022519"/>
    </source>
</evidence>
<evidence type="ECO:0000256" key="7">
    <source>
        <dbReference type="ARBA" id="ARBA00022597"/>
    </source>
</evidence>
<dbReference type="RefSeq" id="WP_013766523.1">
    <property type="nucleotide sequence ID" value="NC_015510.1"/>
</dbReference>
<feature type="transmembrane region" description="Helical" evidence="11">
    <location>
        <begin position="7"/>
        <end position="25"/>
    </location>
</feature>
<evidence type="ECO:0000256" key="10">
    <source>
        <dbReference type="ARBA" id="ARBA00023136"/>
    </source>
</evidence>
<feature type="transmembrane region" description="Helical" evidence="11">
    <location>
        <begin position="243"/>
        <end position="263"/>
    </location>
</feature>
<feature type="transmembrane region" description="Helical" evidence="11">
    <location>
        <begin position="77"/>
        <end position="95"/>
    </location>
</feature>
<evidence type="ECO:0000256" key="1">
    <source>
        <dbReference type="ARBA" id="ARBA00003321"/>
    </source>
</evidence>
<evidence type="ECO:0000256" key="5">
    <source>
        <dbReference type="ARBA" id="ARBA00022475"/>
    </source>
</evidence>
<dbReference type="Pfam" id="PF07690">
    <property type="entry name" value="MFS_1"/>
    <property type="match status" value="1"/>
</dbReference>
<keyword evidence="4" id="KW-0813">Transport</keyword>